<dbReference type="InterPro" id="IPR011712">
    <property type="entry name" value="Sig_transdc_His_kin_sub3_dim/P"/>
</dbReference>
<dbReference type="GO" id="GO:0006355">
    <property type="term" value="P:regulation of DNA-templated transcription"/>
    <property type="evidence" value="ECO:0007669"/>
    <property type="project" value="InterPro"/>
</dbReference>
<keyword evidence="3" id="KW-0902">Two-component regulatory system</keyword>
<protein>
    <submittedName>
        <fullName evidence="4">Uncharacterized protein</fullName>
    </submittedName>
</protein>
<dbReference type="CDD" id="cd16917">
    <property type="entry name" value="HATPase_UhpB-NarQ-NarX-like"/>
    <property type="match status" value="1"/>
</dbReference>
<dbReference type="KEGG" id="ccot:CCAX7_006690"/>
<accession>A0A402D1K8</accession>
<dbReference type="SMART" id="SM00065">
    <property type="entry name" value="GAF"/>
    <property type="match status" value="1"/>
</dbReference>
<dbReference type="InterPro" id="IPR050482">
    <property type="entry name" value="Sensor_HK_TwoCompSys"/>
</dbReference>
<dbReference type="Gene3D" id="3.30.565.10">
    <property type="entry name" value="Histidine kinase-like ATPase, C-terminal domain"/>
    <property type="match status" value="1"/>
</dbReference>
<dbReference type="PROSITE" id="PS50112">
    <property type="entry name" value="PAS"/>
    <property type="match status" value="1"/>
</dbReference>
<dbReference type="Proteomes" id="UP000287394">
    <property type="component" value="Chromosome"/>
</dbReference>
<dbReference type="GO" id="GO:0046983">
    <property type="term" value="F:protein dimerization activity"/>
    <property type="evidence" value="ECO:0007669"/>
    <property type="project" value="InterPro"/>
</dbReference>
<dbReference type="Gene3D" id="3.30.450.40">
    <property type="match status" value="1"/>
</dbReference>
<dbReference type="SUPFAM" id="SSF55785">
    <property type="entry name" value="PYP-like sensor domain (PAS domain)"/>
    <property type="match status" value="1"/>
</dbReference>
<dbReference type="AlphaFoldDB" id="A0A402D1K8"/>
<organism evidence="4 5">
    <name type="scientific">Capsulimonas corticalis</name>
    <dbReference type="NCBI Taxonomy" id="2219043"/>
    <lineage>
        <taxon>Bacteria</taxon>
        <taxon>Bacillati</taxon>
        <taxon>Armatimonadota</taxon>
        <taxon>Armatimonadia</taxon>
        <taxon>Capsulimonadales</taxon>
        <taxon>Capsulimonadaceae</taxon>
        <taxon>Capsulimonas</taxon>
    </lineage>
</organism>
<dbReference type="InterPro" id="IPR000014">
    <property type="entry name" value="PAS"/>
</dbReference>
<dbReference type="NCBIfam" id="TIGR00229">
    <property type="entry name" value="sensory_box"/>
    <property type="match status" value="1"/>
</dbReference>
<dbReference type="InterPro" id="IPR000700">
    <property type="entry name" value="PAS-assoc_C"/>
</dbReference>
<dbReference type="InterPro" id="IPR029016">
    <property type="entry name" value="GAF-like_dom_sf"/>
</dbReference>
<evidence type="ECO:0000313" key="4">
    <source>
        <dbReference type="EMBL" id="BDI28618.1"/>
    </source>
</evidence>
<dbReference type="EMBL" id="AP025739">
    <property type="protein sequence ID" value="BDI28618.1"/>
    <property type="molecule type" value="Genomic_DNA"/>
</dbReference>
<dbReference type="Pfam" id="PF02518">
    <property type="entry name" value="HATPase_c"/>
    <property type="match status" value="1"/>
</dbReference>
<dbReference type="InterPro" id="IPR003018">
    <property type="entry name" value="GAF"/>
</dbReference>
<dbReference type="InterPro" id="IPR003594">
    <property type="entry name" value="HATPase_dom"/>
</dbReference>
<dbReference type="Pfam" id="PF13185">
    <property type="entry name" value="GAF_2"/>
    <property type="match status" value="1"/>
</dbReference>
<evidence type="ECO:0000256" key="2">
    <source>
        <dbReference type="ARBA" id="ARBA00022777"/>
    </source>
</evidence>
<evidence type="ECO:0000256" key="3">
    <source>
        <dbReference type="ARBA" id="ARBA00023012"/>
    </source>
</evidence>
<dbReference type="InterPro" id="IPR035965">
    <property type="entry name" value="PAS-like_dom_sf"/>
</dbReference>
<evidence type="ECO:0000256" key="1">
    <source>
        <dbReference type="ARBA" id="ARBA00022679"/>
    </source>
</evidence>
<keyword evidence="2" id="KW-0418">Kinase</keyword>
<keyword evidence="5" id="KW-1185">Reference proteome</keyword>
<dbReference type="SMART" id="SM00387">
    <property type="entry name" value="HATPase_c"/>
    <property type="match status" value="1"/>
</dbReference>
<dbReference type="SUPFAM" id="SSF55874">
    <property type="entry name" value="ATPase domain of HSP90 chaperone/DNA topoisomerase II/histidine kinase"/>
    <property type="match status" value="1"/>
</dbReference>
<dbReference type="PANTHER" id="PTHR24421">
    <property type="entry name" value="NITRATE/NITRITE SENSOR PROTEIN NARX-RELATED"/>
    <property type="match status" value="1"/>
</dbReference>
<dbReference type="PANTHER" id="PTHR24421:SF59">
    <property type="entry name" value="OXYGEN SENSOR HISTIDINE KINASE NREB"/>
    <property type="match status" value="1"/>
</dbReference>
<reference evidence="4 5" key="1">
    <citation type="journal article" date="2019" name="Int. J. Syst. Evol. Microbiol.">
        <title>Capsulimonas corticalis gen. nov., sp. nov., an aerobic capsulated bacterium, of a novel bacterial order, Capsulimonadales ord. nov., of the class Armatimonadia of the phylum Armatimonadetes.</title>
        <authorList>
            <person name="Li J."/>
            <person name="Kudo C."/>
            <person name="Tonouchi A."/>
        </authorList>
    </citation>
    <scope>NUCLEOTIDE SEQUENCE [LARGE SCALE GENOMIC DNA]</scope>
    <source>
        <strain evidence="4 5">AX-7</strain>
    </source>
</reference>
<dbReference type="Gene3D" id="1.20.5.1930">
    <property type="match status" value="1"/>
</dbReference>
<proteinExistence type="predicted"/>
<keyword evidence="1" id="KW-0808">Transferase</keyword>
<gene>
    <name evidence="4" type="ORF">CCAX7_006690</name>
</gene>
<evidence type="ECO:0000313" key="5">
    <source>
        <dbReference type="Proteomes" id="UP000287394"/>
    </source>
</evidence>
<dbReference type="SUPFAM" id="SSF55781">
    <property type="entry name" value="GAF domain-like"/>
    <property type="match status" value="1"/>
</dbReference>
<name>A0A402D1K8_9BACT</name>
<dbReference type="Pfam" id="PF07730">
    <property type="entry name" value="HisKA_3"/>
    <property type="match status" value="1"/>
</dbReference>
<sequence>MLEISSEGIVALDRARRIVCWNAAAERIYGYQAGEAIGLTLDTLLDGGDLPTRRIFERAENGAKSEGVEGVHRRANGARIDVIMNVGPIHREDGSVTGSVLFVRDATEARVSAQRLAALEAFEEDKGVVLETASRVALDILASRTGVEALRHIADAARTLARAQYAALGVARPDGQGLLEFVTVGLTTEEEAAIGPRPHGAGILGLLLRRSEPLRMDVLSNHANAHGFPPNHPPMDSFLGVPIRQGDTILGSLYLTNKQGADHFSEADEISVQALGAHAAVAIHNLQMLSRQRALVSGLINAQEEERRAVAYDLHDGLTQFVMASHMHMEAFKIAYHKGSSERAMRELDKGLRYLSDAVIESRRLVNGLRSLALDDLGLAGALEQLFAEEKTRAGWAEAEFLHNIAGERFDKTLETAVYRVAQEALTNIRKHARADRVRLMLLREPRMQENSTQLALDIRDWGGGFQRDESAGDHAHVGLQGMEERTRLMGGSFTVRSSPSEGTQIHAIFPVIR</sequence>
<dbReference type="PROSITE" id="PS50113">
    <property type="entry name" value="PAC"/>
    <property type="match status" value="1"/>
</dbReference>
<dbReference type="CDD" id="cd00130">
    <property type="entry name" value="PAS"/>
    <property type="match status" value="1"/>
</dbReference>
<dbReference type="InterPro" id="IPR036890">
    <property type="entry name" value="HATPase_C_sf"/>
</dbReference>
<dbReference type="Gene3D" id="3.30.450.20">
    <property type="entry name" value="PAS domain"/>
    <property type="match status" value="1"/>
</dbReference>
<dbReference type="GO" id="GO:0000155">
    <property type="term" value="F:phosphorelay sensor kinase activity"/>
    <property type="evidence" value="ECO:0007669"/>
    <property type="project" value="InterPro"/>
</dbReference>
<dbReference type="GO" id="GO:0016020">
    <property type="term" value="C:membrane"/>
    <property type="evidence" value="ECO:0007669"/>
    <property type="project" value="InterPro"/>
</dbReference>
<dbReference type="Pfam" id="PF00989">
    <property type="entry name" value="PAS"/>
    <property type="match status" value="1"/>
</dbReference>
<dbReference type="InterPro" id="IPR013767">
    <property type="entry name" value="PAS_fold"/>
</dbReference>